<feature type="transmembrane region" description="Helical" evidence="1">
    <location>
        <begin position="12"/>
        <end position="38"/>
    </location>
</feature>
<gene>
    <name evidence="2" type="ORF">E0F26_06690</name>
</gene>
<proteinExistence type="predicted"/>
<dbReference type="RefSeq" id="WP_279240889.1">
    <property type="nucleotide sequence ID" value="NZ_CP036501.1"/>
</dbReference>
<feature type="transmembrane region" description="Helical" evidence="1">
    <location>
        <begin position="58"/>
        <end position="77"/>
    </location>
</feature>
<organism evidence="2 3">
    <name type="scientific">Candidatus Paraluminiphilus aquimaris</name>
    <dbReference type="NCBI Taxonomy" id="2518994"/>
    <lineage>
        <taxon>Bacteria</taxon>
        <taxon>Pseudomonadati</taxon>
        <taxon>Pseudomonadota</taxon>
        <taxon>Gammaproteobacteria</taxon>
        <taxon>Cellvibrionales</taxon>
        <taxon>Halieaceae</taxon>
        <taxon>Candidatus Paraluminiphilus</taxon>
    </lineage>
</organism>
<keyword evidence="1" id="KW-1133">Transmembrane helix</keyword>
<keyword evidence="1" id="KW-0812">Transmembrane</keyword>
<name>A0ABY6Q7S5_9GAMM</name>
<evidence type="ECO:0000313" key="3">
    <source>
        <dbReference type="Proteomes" id="UP001317963"/>
    </source>
</evidence>
<evidence type="ECO:0008006" key="4">
    <source>
        <dbReference type="Google" id="ProtNLM"/>
    </source>
</evidence>
<evidence type="ECO:0000313" key="2">
    <source>
        <dbReference type="EMBL" id="UZP74443.1"/>
    </source>
</evidence>
<dbReference type="Proteomes" id="UP001317963">
    <property type="component" value="Chromosome"/>
</dbReference>
<keyword evidence="1" id="KW-0472">Membrane</keyword>
<keyword evidence="3" id="KW-1185">Reference proteome</keyword>
<sequence length="157" mass="16979">MLEYFNENQASFWFALGALALIVELLVLGMSTIILFMLGIGALATGTLMYMGILGEGWLLGTAVTGIIAFAAGVLLWKPLKRYQEAEVPRSGESSDFLGMEFTLSSLLDVENTSTHQFSGVSWRVELAREDQDKSLAAGDRVRVVALHPGILVVAAI</sequence>
<reference evidence="2 3" key="1">
    <citation type="submission" date="2019-02" db="EMBL/GenBank/DDBJ databases">
        <title>Halieaceae_genomes.</title>
        <authorList>
            <person name="Li S.-H."/>
        </authorList>
    </citation>
    <scope>NUCLEOTIDE SEQUENCE [LARGE SCALE GENOMIC DNA]</scope>
    <source>
        <strain evidence="2 3">JH123</strain>
    </source>
</reference>
<accession>A0ABY6Q7S5</accession>
<dbReference type="EMBL" id="CP036501">
    <property type="protein sequence ID" value="UZP74443.1"/>
    <property type="molecule type" value="Genomic_DNA"/>
</dbReference>
<evidence type="ECO:0000256" key="1">
    <source>
        <dbReference type="SAM" id="Phobius"/>
    </source>
</evidence>
<protein>
    <recommendedName>
        <fullName evidence="4">NfeD-like C-terminal domain-containing protein</fullName>
    </recommendedName>
</protein>